<dbReference type="Gene3D" id="3.40.50.300">
    <property type="entry name" value="P-loop containing nucleotide triphosphate hydrolases"/>
    <property type="match status" value="1"/>
</dbReference>
<evidence type="ECO:0000256" key="2">
    <source>
        <dbReference type="ARBA" id="ARBA00005417"/>
    </source>
</evidence>
<dbReference type="Pfam" id="PF00664">
    <property type="entry name" value="ABC_membrane"/>
    <property type="match status" value="1"/>
</dbReference>
<evidence type="ECO:0000256" key="7">
    <source>
        <dbReference type="ARBA" id="ARBA00023136"/>
    </source>
</evidence>
<comment type="similarity">
    <text evidence="2">Belongs to the ABC transporter superfamily.</text>
</comment>
<feature type="transmembrane region" description="Helical" evidence="8">
    <location>
        <begin position="188"/>
        <end position="207"/>
    </location>
</feature>
<dbReference type="PROSITE" id="PS50893">
    <property type="entry name" value="ABC_TRANSPORTER_2"/>
    <property type="match status" value="1"/>
</dbReference>
<comment type="caution">
    <text evidence="11">The sequence shown here is derived from an EMBL/GenBank/DDBJ whole genome shotgun (WGS) entry which is preliminary data.</text>
</comment>
<evidence type="ECO:0000256" key="8">
    <source>
        <dbReference type="SAM" id="Phobius"/>
    </source>
</evidence>
<evidence type="ECO:0000313" key="11">
    <source>
        <dbReference type="EMBL" id="MFD2143366.1"/>
    </source>
</evidence>
<accession>A0ABW4Z433</accession>
<dbReference type="InterPro" id="IPR003593">
    <property type="entry name" value="AAA+_ATPase"/>
</dbReference>
<feature type="domain" description="ABC transporter" evidence="9">
    <location>
        <begin position="365"/>
        <end position="604"/>
    </location>
</feature>
<evidence type="ECO:0000256" key="3">
    <source>
        <dbReference type="ARBA" id="ARBA00022692"/>
    </source>
</evidence>
<evidence type="ECO:0000256" key="1">
    <source>
        <dbReference type="ARBA" id="ARBA00004651"/>
    </source>
</evidence>
<feature type="transmembrane region" description="Helical" evidence="8">
    <location>
        <begin position="42"/>
        <end position="65"/>
    </location>
</feature>
<sequence>MLTRLLVWFENRLDPFRPMPPARPPEGLWAFYWHFVQQGGPIFVAALAAAFLVAIVEVSLFRYVGQIVDLLQSSSPGAIFADHGGLLLWMAFVVVIARPATQALHDFLVRQSINANFSSLIRWQSYRWVVRQSLAYFQSDFAGRIATRVLQAGPAVRGSVVEVIDALWYVSVYAISAVILFAEADWRLAVPIVGWIALYVLALSYFIPRVRALSKAMSETNSALTGRIVDSYTNIMTVKLFAHADREDAYVREATQLHNDAFLAQQRQITGMAMSVSWLNSVMLGSVGALGVWLWSTGAINLGAIALSTGLAIRITNMSGWIMWVVTGVFENVGTVQEAILTIARPHTVIDRPAAPALAVPRGEIRFDDISFHYGKGSGVIEKLDLAVKPGERIGLVGPSGAGKSTLMNLLLRFYDLEGGRILIDGQDIAGVTQESLRGRVGVVTQDTSLMHRSVRDNIRYGHPEADEEAIWLAARRAHAAEFVQDLVDPQGRRGLDAHVGERGVKLSGGQRQRIAIARVLLKDAPILVLDEATSALDSEIEAAIQTNLDALMQGKTVIAIAHRLSTIARMDRLVVMDHGRIVEMGTHAELIERGGLYARLWQRQSGGFIDVEEDAAPKNAPQKDIAAE</sequence>
<dbReference type="InterPro" id="IPR011527">
    <property type="entry name" value="ABC1_TM_dom"/>
</dbReference>
<evidence type="ECO:0000259" key="9">
    <source>
        <dbReference type="PROSITE" id="PS50893"/>
    </source>
</evidence>
<keyword evidence="6 8" id="KW-1133">Transmembrane helix</keyword>
<dbReference type="SUPFAM" id="SSF90123">
    <property type="entry name" value="ABC transporter transmembrane region"/>
    <property type="match status" value="1"/>
</dbReference>
<keyword evidence="3 8" id="KW-0812">Transmembrane</keyword>
<dbReference type="PANTHER" id="PTHR24221:SF203">
    <property type="entry name" value="ATP-BINDING_PERMEASE FUSION ABC TRANSPORTER-RELATED"/>
    <property type="match status" value="1"/>
</dbReference>
<name>A0ABW4Z433_9HYPH</name>
<dbReference type="Gene3D" id="1.20.1560.10">
    <property type="entry name" value="ABC transporter type 1, transmembrane domain"/>
    <property type="match status" value="1"/>
</dbReference>
<dbReference type="Proteomes" id="UP001597299">
    <property type="component" value="Unassembled WGS sequence"/>
</dbReference>
<dbReference type="PROSITE" id="PS50929">
    <property type="entry name" value="ABC_TM1F"/>
    <property type="match status" value="1"/>
</dbReference>
<dbReference type="SUPFAM" id="SSF52540">
    <property type="entry name" value="P-loop containing nucleoside triphosphate hydrolases"/>
    <property type="match status" value="1"/>
</dbReference>
<dbReference type="Pfam" id="PF00005">
    <property type="entry name" value="ABC_tran"/>
    <property type="match status" value="1"/>
</dbReference>
<feature type="transmembrane region" description="Helical" evidence="8">
    <location>
        <begin position="77"/>
        <end position="97"/>
    </location>
</feature>
<evidence type="ECO:0000313" key="12">
    <source>
        <dbReference type="Proteomes" id="UP001597299"/>
    </source>
</evidence>
<dbReference type="InterPro" id="IPR027417">
    <property type="entry name" value="P-loop_NTPase"/>
</dbReference>
<dbReference type="GO" id="GO:0005524">
    <property type="term" value="F:ATP binding"/>
    <property type="evidence" value="ECO:0007669"/>
    <property type="project" value="UniProtKB-KW"/>
</dbReference>
<keyword evidence="12" id="KW-1185">Reference proteome</keyword>
<evidence type="ECO:0000256" key="6">
    <source>
        <dbReference type="ARBA" id="ARBA00022989"/>
    </source>
</evidence>
<proteinExistence type="inferred from homology"/>
<dbReference type="RefSeq" id="WP_213355555.1">
    <property type="nucleotide sequence ID" value="NZ_JAHBGB010000044.1"/>
</dbReference>
<evidence type="ECO:0000256" key="5">
    <source>
        <dbReference type="ARBA" id="ARBA00022840"/>
    </source>
</evidence>
<dbReference type="InterPro" id="IPR036640">
    <property type="entry name" value="ABC1_TM_sf"/>
</dbReference>
<protein>
    <submittedName>
        <fullName evidence="11">ABC transporter ATP-binding protein</fullName>
    </submittedName>
</protein>
<dbReference type="EMBL" id="JBHUHD010000001">
    <property type="protein sequence ID" value="MFD2143366.1"/>
    <property type="molecule type" value="Genomic_DNA"/>
</dbReference>
<feature type="transmembrane region" description="Helical" evidence="8">
    <location>
        <begin position="166"/>
        <end position="182"/>
    </location>
</feature>
<dbReference type="PROSITE" id="PS00211">
    <property type="entry name" value="ABC_TRANSPORTER_1"/>
    <property type="match status" value="1"/>
</dbReference>
<reference evidence="12" key="1">
    <citation type="journal article" date="2019" name="Int. J. Syst. Evol. Microbiol.">
        <title>The Global Catalogue of Microorganisms (GCM) 10K type strain sequencing project: providing services to taxonomists for standard genome sequencing and annotation.</title>
        <authorList>
            <consortium name="The Broad Institute Genomics Platform"/>
            <consortium name="The Broad Institute Genome Sequencing Center for Infectious Disease"/>
            <person name="Wu L."/>
            <person name="Ma J."/>
        </authorList>
    </citation>
    <scope>NUCLEOTIDE SEQUENCE [LARGE SCALE GENOMIC DNA]</scope>
    <source>
        <strain evidence="12">CCM 7435</strain>
    </source>
</reference>
<dbReference type="InterPro" id="IPR003439">
    <property type="entry name" value="ABC_transporter-like_ATP-bd"/>
</dbReference>
<keyword evidence="5 11" id="KW-0067">ATP-binding</keyword>
<gene>
    <name evidence="11" type="ORF">ACFSNC_23400</name>
</gene>
<evidence type="ECO:0000259" key="10">
    <source>
        <dbReference type="PROSITE" id="PS50929"/>
    </source>
</evidence>
<keyword evidence="7 8" id="KW-0472">Membrane</keyword>
<dbReference type="SMART" id="SM00382">
    <property type="entry name" value="AAA"/>
    <property type="match status" value="1"/>
</dbReference>
<dbReference type="InterPro" id="IPR039421">
    <property type="entry name" value="Type_1_exporter"/>
</dbReference>
<comment type="subcellular location">
    <subcellularLocation>
        <location evidence="1">Cell membrane</location>
        <topology evidence="1">Multi-pass membrane protein</topology>
    </subcellularLocation>
</comment>
<organism evidence="11 12">
    <name type="scientific">Ancylobacter oerskovii</name>
    <dbReference type="NCBI Taxonomy" id="459519"/>
    <lineage>
        <taxon>Bacteria</taxon>
        <taxon>Pseudomonadati</taxon>
        <taxon>Pseudomonadota</taxon>
        <taxon>Alphaproteobacteria</taxon>
        <taxon>Hyphomicrobiales</taxon>
        <taxon>Xanthobacteraceae</taxon>
        <taxon>Ancylobacter</taxon>
    </lineage>
</organism>
<feature type="domain" description="ABC transmembrane type-1" evidence="10">
    <location>
        <begin position="44"/>
        <end position="327"/>
    </location>
</feature>
<keyword evidence="4" id="KW-0547">Nucleotide-binding</keyword>
<evidence type="ECO:0000256" key="4">
    <source>
        <dbReference type="ARBA" id="ARBA00022741"/>
    </source>
</evidence>
<feature type="transmembrane region" description="Helical" evidence="8">
    <location>
        <begin position="276"/>
        <end position="295"/>
    </location>
</feature>
<dbReference type="InterPro" id="IPR017871">
    <property type="entry name" value="ABC_transporter-like_CS"/>
</dbReference>
<dbReference type="PANTHER" id="PTHR24221">
    <property type="entry name" value="ATP-BINDING CASSETTE SUB-FAMILY B"/>
    <property type="match status" value="1"/>
</dbReference>